<sequence>MIFEQAFMAMPEFLTGTPFSAYQFEATIANAFTLAMLQELNSRNVQNPISLLRSEVSYPGTGKHADIHIGLGPLGIFNKEFASYGYYQDNWLEAKFCRLSTAGTPIVPPLTSTHLLLKDLLRLCMLVPDARPGDASSSGRYLLHAYQNNPSQYLVHNRNSGGSRTERAWLSPLLEAGDQHLVIRDLGKERTKSFDVNVGKKAALYQVEAHITNLVHKPRTASSNVYYIVLTRINDFSVMKGNLLYGRSNGQATGNPKFFRNLATAADRRLA</sequence>
<proteinExistence type="predicted"/>
<gene>
    <name evidence="1" type="ORF">I5V89_15385</name>
</gene>
<evidence type="ECO:0000313" key="2">
    <source>
        <dbReference type="Proteomes" id="UP000634179"/>
    </source>
</evidence>
<organism evidence="1 2">
    <name type="scientific">Stenotrophomonas maltophilia</name>
    <name type="common">Pseudomonas maltophilia</name>
    <name type="synonym">Xanthomonas maltophilia</name>
    <dbReference type="NCBI Taxonomy" id="40324"/>
    <lineage>
        <taxon>Bacteria</taxon>
        <taxon>Pseudomonadati</taxon>
        <taxon>Pseudomonadota</taxon>
        <taxon>Gammaproteobacteria</taxon>
        <taxon>Lysobacterales</taxon>
        <taxon>Lysobacteraceae</taxon>
        <taxon>Stenotrophomonas</taxon>
        <taxon>Stenotrophomonas maltophilia group</taxon>
    </lineage>
</organism>
<comment type="caution">
    <text evidence="1">The sequence shown here is derived from an EMBL/GenBank/DDBJ whole genome shotgun (WGS) entry which is preliminary data.</text>
</comment>
<protein>
    <submittedName>
        <fullName evidence="1">Uncharacterized protein</fullName>
    </submittedName>
</protein>
<reference evidence="1" key="1">
    <citation type="submission" date="2020-11" db="EMBL/GenBank/DDBJ databases">
        <title>Enhanced detection system for hospital associated transmission using whole genome sequencing surveillance.</title>
        <authorList>
            <person name="Harrison L.H."/>
            <person name="Van Tyne D."/>
            <person name="Marsh J.W."/>
            <person name="Griffith M.P."/>
            <person name="Snyder D.J."/>
            <person name="Cooper V.S."/>
            <person name="Mustapha M."/>
        </authorList>
    </citation>
    <scope>NUCLEOTIDE SEQUENCE</scope>
    <source>
        <strain evidence="1">STEN00053</strain>
    </source>
</reference>
<dbReference type="Proteomes" id="UP000634179">
    <property type="component" value="Unassembled WGS sequence"/>
</dbReference>
<accession>A0AA41CG77</accession>
<name>A0AA41CG77_STEMA</name>
<dbReference type="AlphaFoldDB" id="A0AA41CG77"/>
<dbReference type="EMBL" id="JADUOV010000011">
    <property type="protein sequence ID" value="MBH1791257.1"/>
    <property type="molecule type" value="Genomic_DNA"/>
</dbReference>
<evidence type="ECO:0000313" key="1">
    <source>
        <dbReference type="EMBL" id="MBH1791257.1"/>
    </source>
</evidence>